<gene>
    <name evidence="10" type="ORF">HGMM_F22D11C04</name>
</gene>
<evidence type="ECO:0000256" key="7">
    <source>
        <dbReference type="SAM" id="MobiDB-lite"/>
    </source>
</evidence>
<evidence type="ECO:0000256" key="5">
    <source>
        <dbReference type="ARBA" id="ARBA00023136"/>
    </source>
</evidence>
<name>H5SFU1_9BACT</name>
<reference evidence="10" key="1">
    <citation type="journal article" date="2005" name="Environ. Microbiol.">
        <title>Genetic and functional properties of uncultivated thermophilic crenarchaeotes from a subsurface gold mine as revealed by analysis of genome fragments.</title>
        <authorList>
            <person name="Nunoura T."/>
            <person name="Hirayama H."/>
            <person name="Takami H."/>
            <person name="Oida H."/>
            <person name="Nishi S."/>
            <person name="Shimamura S."/>
            <person name="Suzuki Y."/>
            <person name="Inagaki F."/>
            <person name="Takai K."/>
            <person name="Nealson K.H."/>
            <person name="Horikoshi K."/>
        </authorList>
    </citation>
    <scope>NUCLEOTIDE SEQUENCE</scope>
</reference>
<feature type="region of interest" description="Disordered" evidence="7">
    <location>
        <begin position="172"/>
        <end position="197"/>
    </location>
</feature>
<dbReference type="SUPFAM" id="SSF49464">
    <property type="entry name" value="Carboxypeptidase regulatory domain-like"/>
    <property type="match status" value="1"/>
</dbReference>
<comment type="subcellular location">
    <subcellularLocation>
        <location evidence="1">Cell outer membrane</location>
        <topology evidence="1">Multi-pass membrane protein</topology>
    </subcellularLocation>
</comment>
<feature type="domain" description="TonB-dependent transporter Oar-like beta-barrel" evidence="9">
    <location>
        <begin position="238"/>
        <end position="616"/>
    </location>
</feature>
<feature type="domain" description="TonB-dependent transporter Oar-like beta-barrel" evidence="9">
    <location>
        <begin position="622"/>
        <end position="1048"/>
    </location>
</feature>
<sequence length="1087" mass="120696">MKRVVSWVIMASLTWALGMSAAKAQTILGSISGVVTDPRGDPIQGATVTIKNEETGLTRVLTTNETGFYRADSLPIGENYTITVEHPGFKKEIRTKIAVRAVAITRVDVQLQVGEIAEVVEVTAAGAELLERTEARVAKSIQSRQVFELPGRNTLTGLALLVPGTVPNVPGMPGSGFATSGGRSRSNNFNLDGSNNNDDSLSIPRQTVPPEAVAEFQIVTNNFNAEQGRNSGAVVNVITKSGTNEYHGTLHWTWAGNGLDALTLQQERVYRGALQQGLPKHQALRSAKNPTVRNLGGFTLGGPIRKEQTFFFGSYDFDLLRSTIGSAARNAITREGLDLIRANAAAQGFTPEAIDFLANTFPVANDFSTRFNVNVAAPGQPPLLIPFARFNRGLVETLKYETNFHRFLARLDHRFGEKDQLFGRYLFDDSDDPGTPASLRGQEIGTAVRNQSLTLVHTHVFSPRAVNEFRFAYNRRAITFPLGETVRRFGAFSIGGVGGAFTLGNINFPQFRTDNIYQYANKYTLTFGRHSLRAGVDIRRVQLNSFFAPIVDGQVTYPNLRAFLRDENATFNQYAGEAYVPSRLTELGAFLQDDLRLTPNLTLNLGIRYEYTGTPFQYFSNAKPDINNWGPRFGFAWNPKTERTGFWGWLTGGDRLVLRGGYSLTYDQIFQNVLLNTSRNYPRGVQVALGPISGRRLFLRSNWPSPPTPQDFVRLGGNPDLLPYRYFSLNKRVSQPYTNQYSLTIQRQFLNDYVLSIGYVGTRALKLIREYETNIGFFKAAVDRNPSVYQSVLPFLQLTTRGGQPVYLRDPARGSILVGDGHAQSWYNSLQVSVDKRLSRGLQFGAAYTYSSYISTSDDILGAWLAQTLPANPINARLDRGRSIYDRPHRLVINYVWDIPGYRGESGFLRQTLSGWRLSGITTFQSGTPYSVFNNNNALGILPGQITTIAFSQRVSINPNGDPLLVTGVGPDGRPINPNAYWIVPATNSGIVGNSGRNRFRTEGVNNFDMALVKEIRITESHHLQIRWEVFNVFNHRQFIYPPPNFLSETTLLGPTQPDLNLGWSHLGLTGATPGGRSMIFTVRYNF</sequence>
<dbReference type="PANTHER" id="PTHR30069:SF46">
    <property type="entry name" value="OAR PROTEIN"/>
    <property type="match status" value="1"/>
</dbReference>
<evidence type="ECO:0000256" key="4">
    <source>
        <dbReference type="ARBA" id="ARBA00022692"/>
    </source>
</evidence>
<protein>
    <submittedName>
        <fullName evidence="10">Cna B domain-containing protein</fullName>
    </submittedName>
</protein>
<dbReference type="InterPro" id="IPR036942">
    <property type="entry name" value="Beta-barrel_TonB_sf"/>
</dbReference>
<dbReference type="GO" id="GO:0044718">
    <property type="term" value="P:siderophore transmembrane transport"/>
    <property type="evidence" value="ECO:0007669"/>
    <property type="project" value="TreeGrafter"/>
</dbReference>
<keyword evidence="6" id="KW-0998">Cell outer membrane</keyword>
<evidence type="ECO:0000256" key="2">
    <source>
        <dbReference type="ARBA" id="ARBA00022448"/>
    </source>
</evidence>
<dbReference type="Gene3D" id="2.40.170.20">
    <property type="entry name" value="TonB-dependent receptor, beta-barrel domain"/>
    <property type="match status" value="1"/>
</dbReference>
<evidence type="ECO:0000313" key="10">
    <source>
        <dbReference type="EMBL" id="BAL55027.1"/>
    </source>
</evidence>
<dbReference type="Gene3D" id="2.60.40.1120">
    <property type="entry name" value="Carboxypeptidase-like, regulatory domain"/>
    <property type="match status" value="1"/>
</dbReference>
<evidence type="ECO:0000256" key="1">
    <source>
        <dbReference type="ARBA" id="ARBA00004571"/>
    </source>
</evidence>
<dbReference type="Pfam" id="PF13620">
    <property type="entry name" value="CarboxypepD_reg"/>
    <property type="match status" value="1"/>
</dbReference>
<feature type="chain" id="PRO_5003598259" evidence="8">
    <location>
        <begin position="25"/>
        <end position="1087"/>
    </location>
</feature>
<dbReference type="AlphaFoldDB" id="H5SFU1"/>
<evidence type="ECO:0000256" key="6">
    <source>
        <dbReference type="ARBA" id="ARBA00023237"/>
    </source>
</evidence>
<keyword evidence="4" id="KW-0812">Transmembrane</keyword>
<dbReference type="PANTHER" id="PTHR30069">
    <property type="entry name" value="TONB-DEPENDENT OUTER MEMBRANE RECEPTOR"/>
    <property type="match status" value="1"/>
</dbReference>
<evidence type="ECO:0000256" key="8">
    <source>
        <dbReference type="SAM" id="SignalP"/>
    </source>
</evidence>
<dbReference type="InterPro" id="IPR008969">
    <property type="entry name" value="CarboxyPept-like_regulatory"/>
</dbReference>
<evidence type="ECO:0000256" key="3">
    <source>
        <dbReference type="ARBA" id="ARBA00022452"/>
    </source>
</evidence>
<dbReference type="GO" id="GO:0009279">
    <property type="term" value="C:cell outer membrane"/>
    <property type="evidence" value="ECO:0007669"/>
    <property type="project" value="UniProtKB-SubCell"/>
</dbReference>
<keyword evidence="5" id="KW-0472">Membrane</keyword>
<dbReference type="SUPFAM" id="SSF56935">
    <property type="entry name" value="Porins"/>
    <property type="match status" value="1"/>
</dbReference>
<reference evidence="10" key="2">
    <citation type="journal article" date="2012" name="PLoS ONE">
        <title>A Deeply Branching Thermophilic Bacterium with an Ancient Acetyl-CoA Pathway Dominates a Subsurface Ecosystem.</title>
        <authorList>
            <person name="Takami H."/>
            <person name="Noguchi H."/>
            <person name="Takaki Y."/>
            <person name="Uchiyama I."/>
            <person name="Toyoda A."/>
            <person name="Nishi S."/>
            <person name="Chee G.-J."/>
            <person name="Arai W."/>
            <person name="Nunoura T."/>
            <person name="Itoh T."/>
            <person name="Hattori M."/>
            <person name="Takai K."/>
        </authorList>
    </citation>
    <scope>NUCLEOTIDE SEQUENCE</scope>
</reference>
<dbReference type="GO" id="GO:0015344">
    <property type="term" value="F:siderophore uptake transmembrane transporter activity"/>
    <property type="evidence" value="ECO:0007669"/>
    <property type="project" value="TreeGrafter"/>
</dbReference>
<evidence type="ECO:0000259" key="9">
    <source>
        <dbReference type="Pfam" id="PF25183"/>
    </source>
</evidence>
<dbReference type="Pfam" id="PF25183">
    <property type="entry name" value="OMP_b-brl_4"/>
    <property type="match status" value="2"/>
</dbReference>
<dbReference type="InterPro" id="IPR039426">
    <property type="entry name" value="TonB-dep_rcpt-like"/>
</dbReference>
<feature type="signal peptide" evidence="8">
    <location>
        <begin position="1"/>
        <end position="24"/>
    </location>
</feature>
<keyword evidence="8" id="KW-0732">Signal</keyword>
<organism evidence="10">
    <name type="scientific">uncultured Acidobacteriota bacterium</name>
    <dbReference type="NCBI Taxonomy" id="171953"/>
    <lineage>
        <taxon>Bacteria</taxon>
        <taxon>Pseudomonadati</taxon>
        <taxon>Acidobacteriota</taxon>
        <taxon>environmental samples</taxon>
    </lineage>
</organism>
<feature type="compositionally biased region" description="Low complexity" evidence="7">
    <location>
        <begin position="186"/>
        <end position="197"/>
    </location>
</feature>
<accession>H5SFU1</accession>
<keyword evidence="2" id="KW-0813">Transport</keyword>
<keyword evidence="3" id="KW-1134">Transmembrane beta strand</keyword>
<dbReference type="InterPro" id="IPR057601">
    <property type="entry name" value="Oar-like_b-barrel"/>
</dbReference>
<dbReference type="EMBL" id="AP011707">
    <property type="protein sequence ID" value="BAL55027.1"/>
    <property type="molecule type" value="Genomic_DNA"/>
</dbReference>
<proteinExistence type="predicted"/>